<dbReference type="InterPro" id="IPR000835">
    <property type="entry name" value="HTH_MarR-typ"/>
</dbReference>
<dbReference type="SUPFAM" id="SSF46785">
    <property type="entry name" value="Winged helix' DNA-binding domain"/>
    <property type="match status" value="1"/>
</dbReference>
<evidence type="ECO:0000256" key="1">
    <source>
        <dbReference type="ARBA" id="ARBA00006479"/>
    </source>
</evidence>
<reference evidence="3 4" key="1">
    <citation type="submission" date="2019-02" db="EMBL/GenBank/DDBJ databases">
        <title>Kribbella capetownensis sp. nov. and Kribbella speibonae sp. nov., isolated from soil.</title>
        <authorList>
            <person name="Curtis S.M."/>
            <person name="Norton I."/>
            <person name="Everest G.J."/>
            <person name="Meyers P.R."/>
        </authorList>
    </citation>
    <scope>NUCLEOTIDE SEQUENCE [LARGE SCALE GENOMIC DNA]</scope>
    <source>
        <strain evidence="3 4">YM53</strain>
    </source>
</reference>
<dbReference type="Pfam" id="PF00480">
    <property type="entry name" value="ROK"/>
    <property type="match status" value="1"/>
</dbReference>
<dbReference type="GO" id="GO:0003700">
    <property type="term" value="F:DNA-binding transcription factor activity"/>
    <property type="evidence" value="ECO:0007669"/>
    <property type="project" value="InterPro"/>
</dbReference>
<sequence length="426" mass="45136">MSTDDQSGEKAVLTELRRAGANQYDLGSFNEAVIIETIRLAGTISRTEISRRTGLTQQSVSRILRILLQQGLLVEEAQERAERLGKPRTPVRMRSTAAHAVGIHIDPELLTVAVVDLDGTIVRRETVDLADDLDAGRLVDLTAATVTAALSISQVDLDSMLGVGVAVPGPIDADGSLLALPLQPAWRGLKIRQLLQQKLNHPVLVEKDGTAAAIGERWIGRSARARDFAYLYLGTGVGSGLILNGSIYRGGTANAGEFGQIAALRMGEWDAENGPRMVPECNPTASLPVIAAEYGYVESDPSATDEAKRYKAVCKAAADGDEAARKAVTQVARVVGQGAVGLVDLLDIDLVVLGGPAFGKEISEIFLAEIGRAVNAHPVARETRPVAVEESMLQTDAAAVGAASTIFHDAFTPRVSGSSQARRLPK</sequence>
<dbReference type="InterPro" id="IPR036388">
    <property type="entry name" value="WH-like_DNA-bd_sf"/>
</dbReference>
<dbReference type="AlphaFoldDB" id="A0A4R0JMN3"/>
<comment type="caution">
    <text evidence="3">The sequence shown here is derived from an EMBL/GenBank/DDBJ whole genome shotgun (WGS) entry which is preliminary data.</text>
</comment>
<comment type="similarity">
    <text evidence="1">Belongs to the ROK (NagC/XylR) family.</text>
</comment>
<dbReference type="Proteomes" id="UP000293342">
    <property type="component" value="Unassembled WGS sequence"/>
</dbReference>
<dbReference type="Gene3D" id="1.10.10.10">
    <property type="entry name" value="Winged helix-like DNA-binding domain superfamily/Winged helix DNA-binding domain"/>
    <property type="match status" value="1"/>
</dbReference>
<protein>
    <submittedName>
        <fullName evidence="3">ROK family transcriptional regulator</fullName>
    </submittedName>
</protein>
<dbReference type="Pfam" id="PF12802">
    <property type="entry name" value="MarR_2"/>
    <property type="match status" value="1"/>
</dbReference>
<dbReference type="OrthoDB" id="3225083at2"/>
<dbReference type="InterPro" id="IPR036390">
    <property type="entry name" value="WH_DNA-bd_sf"/>
</dbReference>
<feature type="domain" description="HTH marR-type" evidence="2">
    <location>
        <begin position="32"/>
        <end position="83"/>
    </location>
</feature>
<organism evidence="3 4">
    <name type="scientific">Kribbella capetownensis</name>
    <dbReference type="NCBI Taxonomy" id="1572659"/>
    <lineage>
        <taxon>Bacteria</taxon>
        <taxon>Bacillati</taxon>
        <taxon>Actinomycetota</taxon>
        <taxon>Actinomycetes</taxon>
        <taxon>Propionibacteriales</taxon>
        <taxon>Kribbellaceae</taxon>
        <taxon>Kribbella</taxon>
    </lineage>
</organism>
<accession>A0A4R0JMN3</accession>
<dbReference type="Gene3D" id="3.30.420.40">
    <property type="match status" value="2"/>
</dbReference>
<dbReference type="PANTHER" id="PTHR18964:SF173">
    <property type="entry name" value="GLUCOKINASE"/>
    <property type="match status" value="1"/>
</dbReference>
<gene>
    <name evidence="3" type="ORF">E0H75_23075</name>
</gene>
<name>A0A4R0JMN3_9ACTN</name>
<dbReference type="EMBL" id="SJKD01000005">
    <property type="protein sequence ID" value="TCC47647.1"/>
    <property type="molecule type" value="Genomic_DNA"/>
</dbReference>
<dbReference type="SUPFAM" id="SSF53067">
    <property type="entry name" value="Actin-like ATPase domain"/>
    <property type="match status" value="1"/>
</dbReference>
<dbReference type="InterPro" id="IPR000600">
    <property type="entry name" value="ROK"/>
</dbReference>
<evidence type="ECO:0000313" key="4">
    <source>
        <dbReference type="Proteomes" id="UP000293342"/>
    </source>
</evidence>
<proteinExistence type="inferred from homology"/>
<dbReference type="PANTHER" id="PTHR18964">
    <property type="entry name" value="ROK (REPRESSOR, ORF, KINASE) FAMILY"/>
    <property type="match status" value="1"/>
</dbReference>
<evidence type="ECO:0000313" key="3">
    <source>
        <dbReference type="EMBL" id="TCC47647.1"/>
    </source>
</evidence>
<keyword evidence="4" id="KW-1185">Reference proteome</keyword>
<evidence type="ECO:0000259" key="2">
    <source>
        <dbReference type="Pfam" id="PF12802"/>
    </source>
</evidence>
<dbReference type="InterPro" id="IPR043129">
    <property type="entry name" value="ATPase_NBD"/>
</dbReference>
<dbReference type="RefSeq" id="WP_131515715.1">
    <property type="nucleotide sequence ID" value="NZ_SJKD01000005.1"/>
</dbReference>